<dbReference type="Proteomes" id="UP000095280">
    <property type="component" value="Unplaced"/>
</dbReference>
<dbReference type="SUPFAM" id="SSF52540">
    <property type="entry name" value="P-loop containing nucleoside triphosphate hydrolases"/>
    <property type="match status" value="1"/>
</dbReference>
<evidence type="ECO:0000256" key="3">
    <source>
        <dbReference type="ARBA" id="ARBA00022806"/>
    </source>
</evidence>
<dbReference type="GO" id="GO:0043139">
    <property type="term" value="F:5'-3' DNA helicase activity"/>
    <property type="evidence" value="ECO:0007669"/>
    <property type="project" value="TreeGrafter"/>
</dbReference>
<name>A0A1I8FCS8_9PLAT</name>
<evidence type="ECO:0000313" key="7">
    <source>
        <dbReference type="WBParaSite" id="maker-unitig_29631-snap-gene-0.1-mRNA-1"/>
    </source>
</evidence>
<evidence type="ECO:0000313" key="6">
    <source>
        <dbReference type="Proteomes" id="UP000095280"/>
    </source>
</evidence>
<dbReference type="PANTHER" id="PTHR43788">
    <property type="entry name" value="DNA2/NAM7 HELICASE FAMILY MEMBER"/>
    <property type="match status" value="1"/>
</dbReference>
<keyword evidence="1" id="KW-0547">Nucleotide-binding</keyword>
<feature type="domain" description="DNA2/NAM7 helicase-like C-terminal" evidence="5">
    <location>
        <begin position="220"/>
        <end position="292"/>
    </location>
</feature>
<keyword evidence="4" id="KW-0067">ATP-binding</keyword>
<dbReference type="PANTHER" id="PTHR43788:SF8">
    <property type="entry name" value="DNA-BINDING PROTEIN SMUBP-2"/>
    <property type="match status" value="1"/>
</dbReference>
<organism evidence="6 7">
    <name type="scientific">Macrostomum lignano</name>
    <dbReference type="NCBI Taxonomy" id="282301"/>
    <lineage>
        <taxon>Eukaryota</taxon>
        <taxon>Metazoa</taxon>
        <taxon>Spiralia</taxon>
        <taxon>Lophotrochozoa</taxon>
        <taxon>Platyhelminthes</taxon>
        <taxon>Rhabditophora</taxon>
        <taxon>Macrostomorpha</taxon>
        <taxon>Macrostomida</taxon>
        <taxon>Macrostomidae</taxon>
        <taxon>Macrostomum</taxon>
    </lineage>
</organism>
<dbReference type="GO" id="GO:0005737">
    <property type="term" value="C:cytoplasm"/>
    <property type="evidence" value="ECO:0007669"/>
    <property type="project" value="TreeGrafter"/>
</dbReference>
<keyword evidence="3" id="KW-0347">Helicase</keyword>
<dbReference type="Pfam" id="PF13087">
    <property type="entry name" value="AAA_12"/>
    <property type="match status" value="1"/>
</dbReference>
<dbReference type="WBParaSite" id="maker-unitig_29631-snap-gene-0.1-mRNA-1">
    <property type="protein sequence ID" value="maker-unitig_29631-snap-gene-0.1-mRNA-1"/>
    <property type="gene ID" value="maker-unitig_29631-snap-gene-0.1"/>
</dbReference>
<sequence>CGQSGRALDCVRSSRCVRLGHPARQLPQVVEHSLDALLARSEDRRIIADFEPTLTSCLAAGLSCVNGEANCVKAILTRAQAVLCTLTVGGLNDDSTLKEIHATEAACWLAYARAPKCIPAGDPYQLPRLCAANAPLLPSFAVTLMERLLRFRSAEATQLLDCYSIECIANIMLWSSLIAHQSVAGQRLADLPELRRRVGRWRRKRRRSTYRPWLPARLAPSDIAVISPYRTLQVEHIHLPFNKQQQQQSTPSSNLQSVEVRSVDGFQGREKEAVIISLVRSNRQRIVGFLSEPLGD</sequence>
<evidence type="ECO:0000256" key="4">
    <source>
        <dbReference type="ARBA" id="ARBA00022840"/>
    </source>
</evidence>
<evidence type="ECO:0000259" key="5">
    <source>
        <dbReference type="Pfam" id="PF13087"/>
    </source>
</evidence>
<dbReference type="AlphaFoldDB" id="A0A1I8FCS8"/>
<evidence type="ECO:0000256" key="1">
    <source>
        <dbReference type="ARBA" id="ARBA00022741"/>
    </source>
</evidence>
<protein>
    <submittedName>
        <fullName evidence="7">AAA_12 domain-containing protein</fullName>
    </submittedName>
</protein>
<dbReference type="GO" id="GO:0005634">
    <property type="term" value="C:nucleus"/>
    <property type="evidence" value="ECO:0007669"/>
    <property type="project" value="TreeGrafter"/>
</dbReference>
<dbReference type="InterPro" id="IPR050534">
    <property type="entry name" value="Coronavir_polyprotein_1ab"/>
</dbReference>
<accession>A0A1I8FCS8</accession>
<dbReference type="InterPro" id="IPR027417">
    <property type="entry name" value="P-loop_NTPase"/>
</dbReference>
<keyword evidence="6" id="KW-1185">Reference proteome</keyword>
<keyword evidence="2" id="KW-0378">Hydrolase</keyword>
<proteinExistence type="predicted"/>
<dbReference type="GO" id="GO:0016787">
    <property type="term" value="F:hydrolase activity"/>
    <property type="evidence" value="ECO:0007669"/>
    <property type="project" value="UniProtKB-KW"/>
</dbReference>
<reference evidence="7" key="1">
    <citation type="submission" date="2016-11" db="UniProtKB">
        <authorList>
            <consortium name="WormBaseParasite"/>
        </authorList>
    </citation>
    <scope>IDENTIFICATION</scope>
</reference>
<evidence type="ECO:0000256" key="2">
    <source>
        <dbReference type="ARBA" id="ARBA00022801"/>
    </source>
</evidence>
<dbReference type="InterPro" id="IPR041679">
    <property type="entry name" value="DNA2/NAM7-like_C"/>
</dbReference>
<dbReference type="GO" id="GO:0005524">
    <property type="term" value="F:ATP binding"/>
    <property type="evidence" value="ECO:0007669"/>
    <property type="project" value="UniProtKB-KW"/>
</dbReference>
<dbReference type="Gene3D" id="3.40.50.300">
    <property type="entry name" value="P-loop containing nucleotide triphosphate hydrolases"/>
    <property type="match status" value="2"/>
</dbReference>